<dbReference type="EMBL" id="JAATEO010000025">
    <property type="protein sequence ID" value="NJP34538.1"/>
    <property type="molecule type" value="Genomic_DNA"/>
</dbReference>
<gene>
    <name evidence="1" type="ORF">HCJ94_21790</name>
</gene>
<dbReference type="Proteomes" id="UP000783871">
    <property type="component" value="Unassembled WGS sequence"/>
</dbReference>
<sequence>MARCGSAGGPARPAGLGPGAVLDYRDPQNWRDKAWGGAKVLWAVDPTVTGLVLIHGKRIDGPDALAFEDPAIPELRIDVDTYQGLSGGWKDYPSYTRLRAPGCYLYQIDTARGTSSIVFVARGPRL</sequence>
<accession>A0ABX0ZEY5</accession>
<organism evidence="1 2">
    <name type="scientific">Micromonospora thermarum</name>
    <dbReference type="NCBI Taxonomy" id="2720024"/>
    <lineage>
        <taxon>Bacteria</taxon>
        <taxon>Bacillati</taxon>
        <taxon>Actinomycetota</taxon>
        <taxon>Actinomycetes</taxon>
        <taxon>Micromonosporales</taxon>
        <taxon>Micromonosporaceae</taxon>
        <taxon>Micromonospora</taxon>
    </lineage>
</organism>
<name>A0ABX0ZEY5_9ACTN</name>
<proteinExistence type="predicted"/>
<evidence type="ECO:0000313" key="1">
    <source>
        <dbReference type="EMBL" id="NJP34538.1"/>
    </source>
</evidence>
<evidence type="ECO:0000313" key="2">
    <source>
        <dbReference type="Proteomes" id="UP000783871"/>
    </source>
</evidence>
<reference evidence="1 2" key="1">
    <citation type="submission" date="2020-03" db="EMBL/GenBank/DDBJ databases">
        <title>WGS of actinomycetes isolated from Thailand.</title>
        <authorList>
            <person name="Thawai C."/>
        </authorList>
    </citation>
    <scope>NUCLEOTIDE SEQUENCE [LARGE SCALE GENOMIC DNA]</scope>
    <source>
        <strain evidence="1 2">HSS6-12</strain>
    </source>
</reference>
<comment type="caution">
    <text evidence="1">The sequence shown here is derived from an EMBL/GenBank/DDBJ whole genome shotgun (WGS) entry which is preliminary data.</text>
</comment>
<protein>
    <submittedName>
        <fullName evidence="1">Uncharacterized protein</fullName>
    </submittedName>
</protein>
<keyword evidence="2" id="KW-1185">Reference proteome</keyword>